<dbReference type="InterPro" id="IPR050710">
    <property type="entry name" value="Band7/mec-2_domain"/>
</dbReference>
<dbReference type="InterPro" id="IPR001107">
    <property type="entry name" value="Band_7"/>
</dbReference>
<evidence type="ECO:0000259" key="4">
    <source>
        <dbReference type="SMART" id="SM00244"/>
    </source>
</evidence>
<dbReference type="Gene3D" id="3.30.479.30">
    <property type="entry name" value="Band 7 domain"/>
    <property type="match status" value="1"/>
</dbReference>
<evidence type="ECO:0000256" key="3">
    <source>
        <dbReference type="SAM" id="Phobius"/>
    </source>
</evidence>
<dbReference type="InterPro" id="IPR036013">
    <property type="entry name" value="Band_7/SPFH_dom_sf"/>
</dbReference>
<keyword evidence="3" id="KW-0472">Membrane</keyword>
<feature type="transmembrane region" description="Helical" evidence="3">
    <location>
        <begin position="6"/>
        <end position="26"/>
    </location>
</feature>
<dbReference type="InterPro" id="IPR001972">
    <property type="entry name" value="Stomatin_HflK_fam"/>
</dbReference>
<organism evidence="5 6">
    <name type="scientific">Rhizobium nepotum 39/7</name>
    <dbReference type="NCBI Taxonomy" id="1368418"/>
    <lineage>
        <taxon>Bacteria</taxon>
        <taxon>Pseudomonadati</taxon>
        <taxon>Pseudomonadota</taxon>
        <taxon>Alphaproteobacteria</taxon>
        <taxon>Hyphomicrobiales</taxon>
        <taxon>Rhizobiaceae</taxon>
        <taxon>Rhizobium/Agrobacterium group</taxon>
        <taxon>Rhizobium</taxon>
    </lineage>
</organism>
<dbReference type="EMBL" id="JWJH01000038">
    <property type="protein sequence ID" value="KJF65375.1"/>
    <property type="molecule type" value="Genomic_DNA"/>
</dbReference>
<dbReference type="Proteomes" id="UP000052068">
    <property type="component" value="Unassembled WGS sequence"/>
</dbReference>
<evidence type="ECO:0000313" key="6">
    <source>
        <dbReference type="Proteomes" id="UP000052068"/>
    </source>
</evidence>
<feature type="region of interest" description="Disordered" evidence="2">
    <location>
        <begin position="306"/>
        <end position="349"/>
    </location>
</feature>
<keyword evidence="3" id="KW-1133">Transmembrane helix</keyword>
<sequence>MIALGGFDIVVLAAVVLVILVLFAGIKTVPQGNRYTVERFGRYTRTLEPGLNLIVPFFERIGARMNVMEQVLDIATQEVITRDNASVSADAVAFYQVLNAAQAAYQITDLKNAIQNLTMTNIRSVMGSMDLDELLSNRDVINDRLLRVVDEAVGPWGIKVTRIEIKDIAPPKDLVASMARQMKAEREKRAQVLEAEGSRNAQILRAEGAKQSAILEAEGQREAAFRDAEARERLAEAEANATRMVSEAIAAGNIHAINYFIAQKYTEALSDIGTAKNSKIVLMPMEASALIGSLGGIGAIAKEVFGDKGDAPTAPPAPQPSRSVPPTRSSGQTVNVAIPGNPFGSSSEK</sequence>
<dbReference type="SMART" id="SM00244">
    <property type="entry name" value="PHB"/>
    <property type="match status" value="1"/>
</dbReference>
<name>A0ABR5CKI9_9HYPH</name>
<protein>
    <submittedName>
        <fullName evidence="5">Membrane protein</fullName>
    </submittedName>
</protein>
<dbReference type="RefSeq" id="WP_045024977.1">
    <property type="nucleotide sequence ID" value="NZ_JWJH01000038.1"/>
</dbReference>
<accession>A0ABR5CKI9</accession>
<dbReference type="PANTHER" id="PTHR43327">
    <property type="entry name" value="STOMATIN-LIKE PROTEIN 2, MITOCHONDRIAL"/>
    <property type="match status" value="1"/>
</dbReference>
<dbReference type="PRINTS" id="PR00721">
    <property type="entry name" value="STOMATIN"/>
</dbReference>
<dbReference type="SUPFAM" id="SSF117892">
    <property type="entry name" value="Band 7/SPFH domain"/>
    <property type="match status" value="1"/>
</dbReference>
<keyword evidence="3" id="KW-0812">Transmembrane</keyword>
<feature type="domain" description="Band 7" evidence="4">
    <location>
        <begin position="24"/>
        <end position="182"/>
    </location>
</feature>
<reference evidence="5 6" key="1">
    <citation type="submission" date="2015-03" db="EMBL/GenBank/DDBJ databases">
        <title>Draft Genome Sequences of Agrobacterium nepotum Strain 39/7T (= CFBP 7436T = LMG 26435T) and Agrobacterium sp. Strain KFB 330 (= CFBP 8308 = LMG 28674).</title>
        <authorList>
            <person name="Kuzmanovic N."/>
            <person name="Pulawska J."/>
            <person name="Obradovic A."/>
        </authorList>
    </citation>
    <scope>NUCLEOTIDE SEQUENCE [LARGE SCALE GENOMIC DNA]</scope>
    <source>
        <strain evidence="5 6">39/7</strain>
    </source>
</reference>
<evidence type="ECO:0000313" key="5">
    <source>
        <dbReference type="EMBL" id="KJF65375.1"/>
    </source>
</evidence>
<gene>
    <name evidence="5" type="ORF">RS75_23505</name>
</gene>
<comment type="subcellular location">
    <subcellularLocation>
        <location evidence="1">Membrane</location>
        <topology evidence="1">Single-pass membrane protein</topology>
    </subcellularLocation>
</comment>
<dbReference type="PANTHER" id="PTHR43327:SF10">
    <property type="entry name" value="STOMATIN-LIKE PROTEIN 2, MITOCHONDRIAL"/>
    <property type="match status" value="1"/>
</dbReference>
<evidence type="ECO:0000256" key="1">
    <source>
        <dbReference type="ARBA" id="ARBA00004167"/>
    </source>
</evidence>
<keyword evidence="6" id="KW-1185">Reference proteome</keyword>
<dbReference type="Pfam" id="PF01145">
    <property type="entry name" value="Band_7"/>
    <property type="match status" value="1"/>
</dbReference>
<dbReference type="CDD" id="cd08829">
    <property type="entry name" value="SPFH_paraslipin"/>
    <property type="match status" value="1"/>
</dbReference>
<evidence type="ECO:0000256" key="2">
    <source>
        <dbReference type="SAM" id="MobiDB-lite"/>
    </source>
</evidence>
<comment type="caution">
    <text evidence="5">The sequence shown here is derived from an EMBL/GenBank/DDBJ whole genome shotgun (WGS) entry which is preliminary data.</text>
</comment>
<proteinExistence type="predicted"/>